<keyword evidence="5" id="KW-1185">Reference proteome</keyword>
<dbReference type="EMBL" id="CYHH01000002">
    <property type="protein sequence ID" value="CUB05922.1"/>
    <property type="molecule type" value="Genomic_DNA"/>
</dbReference>
<protein>
    <submittedName>
        <fullName evidence="4">Surface antigen</fullName>
    </submittedName>
</protein>
<evidence type="ECO:0000256" key="1">
    <source>
        <dbReference type="SAM" id="SignalP"/>
    </source>
</evidence>
<dbReference type="RefSeq" id="WP_055422913.1">
    <property type="nucleotide sequence ID" value="NZ_CYHH01000002.1"/>
</dbReference>
<evidence type="ECO:0000259" key="2">
    <source>
        <dbReference type="Pfam" id="PF13488"/>
    </source>
</evidence>
<gene>
    <name evidence="4" type="ORF">Ga0061068_102200</name>
</gene>
<dbReference type="Proteomes" id="UP000182108">
    <property type="component" value="Unassembled WGS sequence"/>
</dbReference>
<dbReference type="Pfam" id="PF13488">
    <property type="entry name" value="Gly-zipper_Omp"/>
    <property type="match status" value="1"/>
</dbReference>
<sequence>MERPFSRGILIAAAATLLSSALPAPVLADPPSWAPAHGWRKQHDPLYLGYSGKKWGNDFGIYAGRCNREALGAALGGMAGAVVGSQIGDGSGRAAAIILGSVLGAVLGAELGRDMDEEDRACFGHTLELGKRGQTVSWRAPYGVAYAVTPLDEFVRNGRKCRHYEAVITRDGRKEKVRGKACAVGEGRWEVID</sequence>
<keyword evidence="1" id="KW-0732">Signal</keyword>
<feature type="domain" description="Glycine zipper" evidence="2">
    <location>
        <begin position="72"/>
        <end position="118"/>
    </location>
</feature>
<feature type="signal peptide" evidence="1">
    <location>
        <begin position="1"/>
        <end position="28"/>
    </location>
</feature>
<evidence type="ECO:0000259" key="3">
    <source>
        <dbReference type="Pfam" id="PF16998"/>
    </source>
</evidence>
<dbReference type="AlphaFoldDB" id="A0A0K6IRG4"/>
<feature type="domain" description="Surface antigen" evidence="3">
    <location>
        <begin position="133"/>
        <end position="191"/>
    </location>
</feature>
<organism evidence="4 5">
    <name type="scientific">Tepidiphilus thermophilus</name>
    <dbReference type="NCBI Taxonomy" id="876478"/>
    <lineage>
        <taxon>Bacteria</taxon>
        <taxon>Pseudomonadati</taxon>
        <taxon>Pseudomonadota</taxon>
        <taxon>Hydrogenophilia</taxon>
        <taxon>Hydrogenophilales</taxon>
        <taxon>Hydrogenophilaceae</taxon>
        <taxon>Tepidiphilus</taxon>
    </lineage>
</organism>
<dbReference type="InterPro" id="IPR032635">
    <property type="entry name" value="Anti_2"/>
</dbReference>
<dbReference type="InterPro" id="IPR039567">
    <property type="entry name" value="Gly-zipper"/>
</dbReference>
<dbReference type="Pfam" id="PF16998">
    <property type="entry name" value="17kDa_Anti_2"/>
    <property type="match status" value="1"/>
</dbReference>
<evidence type="ECO:0000313" key="4">
    <source>
        <dbReference type="EMBL" id="CUB05922.1"/>
    </source>
</evidence>
<reference evidence="5" key="1">
    <citation type="submission" date="2015-08" db="EMBL/GenBank/DDBJ databases">
        <authorList>
            <person name="Babu N.S."/>
            <person name="Beckwith C.J."/>
            <person name="Beseler K.G."/>
            <person name="Brison A."/>
            <person name="Carone J.V."/>
            <person name="Caskin T.P."/>
            <person name="Diamond M."/>
            <person name="Durham M.E."/>
            <person name="Foxe J.M."/>
            <person name="Go M."/>
            <person name="Henderson B.A."/>
            <person name="Jones I.B."/>
            <person name="McGettigan J.A."/>
            <person name="Micheletti S.J."/>
            <person name="Nasrallah M.E."/>
            <person name="Ortiz D."/>
            <person name="Piller C.R."/>
            <person name="Privatt S.R."/>
            <person name="Schneider S.L."/>
            <person name="Sharp S."/>
            <person name="Smith T.C."/>
            <person name="Stanton J.D."/>
            <person name="Ullery H.E."/>
            <person name="Wilson R.J."/>
            <person name="Serrano M.G."/>
            <person name="Buck G."/>
            <person name="Lee V."/>
            <person name="Wang Y."/>
            <person name="Carvalho R."/>
            <person name="Voegtly L."/>
            <person name="Shi R."/>
            <person name="Duckworth R."/>
            <person name="Johnson A."/>
            <person name="Loviza R."/>
            <person name="Walstead R."/>
            <person name="Shah Z."/>
            <person name="Kiflezghi M."/>
            <person name="Wade K."/>
            <person name="Ball S.L."/>
            <person name="Bradley K.W."/>
            <person name="Asai D.J."/>
            <person name="Bowman C.A."/>
            <person name="Russell D.A."/>
            <person name="Pope W.H."/>
            <person name="Jacobs-Sera D."/>
            <person name="Hendrix R.W."/>
            <person name="Hatfull G.F."/>
        </authorList>
    </citation>
    <scope>NUCLEOTIDE SEQUENCE [LARGE SCALE GENOMIC DNA]</scope>
    <source>
        <strain evidence="5">JCM 19170</strain>
    </source>
</reference>
<proteinExistence type="predicted"/>
<evidence type="ECO:0000313" key="5">
    <source>
        <dbReference type="Proteomes" id="UP000182108"/>
    </source>
</evidence>
<name>A0A0K6IRG4_9PROT</name>
<feature type="chain" id="PRO_5005505833" evidence="1">
    <location>
        <begin position="29"/>
        <end position="193"/>
    </location>
</feature>
<accession>A0A0K6IRG4</accession>